<organism evidence="1 2">
    <name type="scientific">Metallosphaera hakonensis JCM 8857 = DSM 7519</name>
    <dbReference type="NCBI Taxonomy" id="1293036"/>
    <lineage>
        <taxon>Archaea</taxon>
        <taxon>Thermoproteota</taxon>
        <taxon>Thermoprotei</taxon>
        <taxon>Sulfolobales</taxon>
        <taxon>Sulfolobaceae</taxon>
        <taxon>Metallosphaera</taxon>
    </lineage>
</organism>
<evidence type="ECO:0008006" key="3">
    <source>
        <dbReference type="Google" id="ProtNLM"/>
    </source>
</evidence>
<dbReference type="AlphaFoldDB" id="A0A2U9IUX4"/>
<evidence type="ECO:0000313" key="2">
    <source>
        <dbReference type="Proteomes" id="UP000247586"/>
    </source>
</evidence>
<dbReference type="KEGG" id="mhk:DFR87_09125"/>
<reference evidence="1 2" key="1">
    <citation type="submission" date="2018-05" db="EMBL/GenBank/DDBJ databases">
        <title>Complete Genome Sequences of Extremely Thermoacidophilic, Metal-Mobilizing Type-Strain Members of the Archaeal Family Sulfolobaceae: Acidianus brierleyi DSM-1651T, Acidianus sulfidivorans DSM-18786T, Metallosphaera hakonensis DSM-7519T, and Metallosphaera prunae DSM-10039T.</title>
        <authorList>
            <person name="Counts J.A."/>
            <person name="Kelly R.M."/>
        </authorList>
    </citation>
    <scope>NUCLEOTIDE SEQUENCE [LARGE SCALE GENOMIC DNA]</scope>
    <source>
        <strain evidence="1 2">HO1-1</strain>
    </source>
</reference>
<dbReference type="RefSeq" id="WP_054836296.1">
    <property type="nucleotide sequence ID" value="NZ_BBBA01000003.1"/>
</dbReference>
<dbReference type="OrthoDB" id="36101at2157"/>
<reference evidence="2" key="3">
    <citation type="submission" date="2020-03" db="EMBL/GenBank/DDBJ databases">
        <title>Sequencing and Assembly of Multiple Reported Metal-Biooxidizing Members of the Extremely Thermoacidophilic Archaeal Family Sulfolobaceae.</title>
        <authorList>
            <person name="Counts J.A."/>
            <person name="Kelly R.M."/>
        </authorList>
    </citation>
    <scope>NUCLEOTIDE SEQUENCE [LARGE SCALE GENOMIC DNA]</scope>
    <source>
        <strain evidence="2">HO1-1</strain>
    </source>
</reference>
<evidence type="ECO:0000313" key="1">
    <source>
        <dbReference type="EMBL" id="AWR99828.1"/>
    </source>
</evidence>
<protein>
    <recommendedName>
        <fullName evidence="3">Single-stranded DNA exonuclease</fullName>
    </recommendedName>
</protein>
<sequence length="330" mass="37341">MENFLRDPMPEEASKLISSFYSQRSLCVRGPYDTDYAIFAGLLTKYFKGEIGVSFNSQCRIGLEKREIGNFLVVEDKEIYIGNTSFTSLLPLTVEDLVPILAGISSDSILYRRKLSDWEVNLLRKAENLGVTWEKSLKIPGYKDVPLFLSLTYSLDPFVPEISGNRENSLKLVRELGGNEFTKLEELDEGQLNTLIFKLISLIVKINPKVSRDDLLVDRYYFLSYDFLELGLVSLYTLDRLGYPGLLDLTLDPSLFITAVQGYREALAKGFTYDVREEKGRYVVDTQLQSPLLVYVALRQLGKVKGNKPVVVSDGGKIITSRFFGKQDTS</sequence>
<dbReference type="Proteomes" id="UP000247586">
    <property type="component" value="Chromosome"/>
</dbReference>
<keyword evidence="2" id="KW-1185">Reference proteome</keyword>
<dbReference type="EMBL" id="CP029287">
    <property type="protein sequence ID" value="AWR99828.1"/>
    <property type="molecule type" value="Genomic_DNA"/>
</dbReference>
<name>A0A2U9IUX4_9CREN</name>
<dbReference type="GeneID" id="36835501"/>
<reference evidence="2" key="2">
    <citation type="submission" date="2020-03" db="EMBL/GenBank/DDBJ databases">
        <title>Complete Genome Sequences of Extremely Thermoacidophilic, Metal-Mobilizing Type-Strain Members of the Archaeal Family Sulfolobaceae: Acidianus brierleyi DSM-1651T, Acidianus sulfidivorans DSM-18786T, Metallosphaera hakonensis DSM-7519T, and Metallosphaera prunae DSM-10039T.</title>
        <authorList>
            <person name="Counts J.A."/>
            <person name="Kelly R.M."/>
        </authorList>
    </citation>
    <scope>NUCLEOTIDE SEQUENCE [LARGE SCALE GENOMIC DNA]</scope>
    <source>
        <strain evidence="2">HO1-1</strain>
    </source>
</reference>
<dbReference type="STRING" id="1293036.GCA_001315825_00728"/>
<accession>A0A2U9IUX4</accession>
<proteinExistence type="predicted"/>
<gene>
    <name evidence="1" type="ORF">DFR87_09125</name>
</gene>